<evidence type="ECO:0000313" key="2">
    <source>
        <dbReference type="EMBL" id="MBU2689981.1"/>
    </source>
</evidence>
<protein>
    <submittedName>
        <fullName evidence="2">Uncharacterized protein</fullName>
    </submittedName>
</protein>
<evidence type="ECO:0000256" key="1">
    <source>
        <dbReference type="SAM" id="Phobius"/>
    </source>
</evidence>
<name>A0A948W5W1_UNCEI</name>
<accession>A0A948W5W1</accession>
<feature type="transmembrane region" description="Helical" evidence="1">
    <location>
        <begin position="154"/>
        <end position="178"/>
    </location>
</feature>
<keyword evidence="1" id="KW-0812">Transmembrane</keyword>
<feature type="transmembrane region" description="Helical" evidence="1">
    <location>
        <begin position="198"/>
        <end position="220"/>
    </location>
</feature>
<dbReference type="Proteomes" id="UP000777784">
    <property type="component" value="Unassembled WGS sequence"/>
</dbReference>
<sequence>MFWKLHLPLILVFVVGLVPIVTFFLSDDVPGVAFTRDKVEGWMIIIAGFALLLGVINVIQGSVRKIERRQKGWPFAASLLTGLLVTGAFGLLSAFNVGPFQGIGRAPDGSSTPFYWVTINFFNPLQAAMFSLLAFYIASAAFRAFRVRNVEASILLIAAMIVMLGRIPFGESMFAWIPGGERWLPSLTEWIMNTPNTAAQRGIIIGAALGAASLSLRVILGIERSYLGQSQD</sequence>
<feature type="transmembrane region" description="Helical" evidence="1">
    <location>
        <begin position="115"/>
        <end position="142"/>
    </location>
</feature>
<organism evidence="2 3">
    <name type="scientific">Eiseniibacteriota bacterium</name>
    <dbReference type="NCBI Taxonomy" id="2212470"/>
    <lineage>
        <taxon>Bacteria</taxon>
        <taxon>Candidatus Eiseniibacteriota</taxon>
    </lineage>
</organism>
<reference evidence="2" key="1">
    <citation type="submission" date="2021-05" db="EMBL/GenBank/DDBJ databases">
        <title>Energy efficiency and biological interactions define the core microbiome of deep oligotrophic groundwater.</title>
        <authorList>
            <person name="Mehrshad M."/>
            <person name="Lopez-Fernandez M."/>
            <person name="Bell E."/>
            <person name="Bernier-Latmani R."/>
            <person name="Bertilsson S."/>
            <person name="Dopson M."/>
        </authorList>
    </citation>
    <scope>NUCLEOTIDE SEQUENCE</scope>
    <source>
        <strain evidence="2">Modern_marine.mb.64</strain>
    </source>
</reference>
<feature type="transmembrane region" description="Helical" evidence="1">
    <location>
        <begin position="42"/>
        <end position="63"/>
    </location>
</feature>
<proteinExistence type="predicted"/>
<evidence type="ECO:0000313" key="3">
    <source>
        <dbReference type="Proteomes" id="UP000777784"/>
    </source>
</evidence>
<dbReference type="EMBL" id="JAHJDP010000022">
    <property type="protein sequence ID" value="MBU2689981.1"/>
    <property type="molecule type" value="Genomic_DNA"/>
</dbReference>
<gene>
    <name evidence="2" type="ORF">KJ970_03575</name>
</gene>
<keyword evidence="1" id="KW-1133">Transmembrane helix</keyword>
<feature type="transmembrane region" description="Helical" evidence="1">
    <location>
        <begin position="75"/>
        <end position="95"/>
    </location>
</feature>
<keyword evidence="1" id="KW-0472">Membrane</keyword>
<comment type="caution">
    <text evidence="2">The sequence shown here is derived from an EMBL/GenBank/DDBJ whole genome shotgun (WGS) entry which is preliminary data.</text>
</comment>
<dbReference type="AlphaFoldDB" id="A0A948W5W1"/>